<dbReference type="InterPro" id="IPR016169">
    <property type="entry name" value="FAD-bd_PCMH_sub2"/>
</dbReference>
<dbReference type="PROSITE" id="PS51257">
    <property type="entry name" value="PROKAR_LIPOPROTEIN"/>
    <property type="match status" value="1"/>
</dbReference>
<dbReference type="SUPFAM" id="SSF56176">
    <property type="entry name" value="FAD-binding/transporter-associated domain-like"/>
    <property type="match status" value="1"/>
</dbReference>
<keyword evidence="8" id="KW-1185">Reference proteome</keyword>
<evidence type="ECO:0000256" key="3">
    <source>
        <dbReference type="ARBA" id="ARBA00022630"/>
    </source>
</evidence>
<dbReference type="AlphaFoldDB" id="A0A6J5CXJ4"/>
<keyword evidence="3" id="KW-0285">Flavoprotein</keyword>
<protein>
    <recommendedName>
        <fullName evidence="6">FAD-binding PCMH-type domain-containing protein</fullName>
    </recommendedName>
</protein>
<evidence type="ECO:0000256" key="5">
    <source>
        <dbReference type="ARBA" id="ARBA00023002"/>
    </source>
</evidence>
<dbReference type="InterPro" id="IPR012951">
    <property type="entry name" value="BBE"/>
</dbReference>
<dbReference type="PANTHER" id="PTHR42973">
    <property type="entry name" value="BINDING OXIDOREDUCTASE, PUTATIVE (AFU_ORTHOLOGUE AFUA_1G17690)-RELATED"/>
    <property type="match status" value="1"/>
</dbReference>
<sequence length="609" mass="65750">MHSIRRRALINAALGIAATGCVPPLIPLVTGQEPVREPARTTRRVRVTDPDWPSRAEWAALNGKVGGRLLELSSPFAACRNAPRSAACRDVLAQLKNPYFLGDDPALTQSSGWIDAWTSTPSVYAVAAEQSNDVAQAVRFAREHRVRLVIKGGGHSYQGTSNAPDSLLIWTRRMRGIRLYDAFVPLDCEGDMPPQPAVTVAAGEMWMHVYDAVTTRGGRYVQGGGCATVGVAGLVQSGGFGSFSKKFGTAAGSLLEAQVVTADGIERIVNARTDPDLFWALKGGGGGSFGVVTSVTLKTHPLPDYVGVVSAVLRASSPQAFRRLIDRFLAFYADALLNEHWGETVSMSPDGTLRISMLFQGFDRVEAGRIWQPFLQSVTETASEVRLVEPVRIQSIPARRLWDPAFIMKHAPGVMVADGRPGAAPDNVFWAADQTDAGRFTYGYESLWLPASLLDPSARASLSDALFQTSQQWNVSLSFNKGLAGAPEDARDTAMNPDVLDAFALAIISGEGAPAFAGMPGAPVDIAAARQAAMRIRGAAQSLRVVAPHAGAYVSESSFHQEDWPRAYWGEHYPMLDAVKRKYDPDGLFFVHQGVASNEWDPEGFTRLQ</sequence>
<dbReference type="Proteomes" id="UP000494329">
    <property type="component" value="Unassembled WGS sequence"/>
</dbReference>
<dbReference type="GO" id="GO:0071949">
    <property type="term" value="F:FAD binding"/>
    <property type="evidence" value="ECO:0007669"/>
    <property type="project" value="InterPro"/>
</dbReference>
<organism evidence="7 8">
    <name type="scientific">Paraburkholderia solisilvae</name>
    <dbReference type="NCBI Taxonomy" id="624376"/>
    <lineage>
        <taxon>Bacteria</taxon>
        <taxon>Pseudomonadati</taxon>
        <taxon>Pseudomonadota</taxon>
        <taxon>Betaproteobacteria</taxon>
        <taxon>Burkholderiales</taxon>
        <taxon>Burkholderiaceae</taxon>
        <taxon>Paraburkholderia</taxon>
    </lineage>
</organism>
<dbReference type="RefSeq" id="WP_217477982.1">
    <property type="nucleotide sequence ID" value="NZ_CADIKF010000001.1"/>
</dbReference>
<dbReference type="InterPro" id="IPR036318">
    <property type="entry name" value="FAD-bd_PCMH-like_sf"/>
</dbReference>
<dbReference type="InterPro" id="IPR016166">
    <property type="entry name" value="FAD-bd_PCMH"/>
</dbReference>
<reference evidence="7 8" key="1">
    <citation type="submission" date="2020-04" db="EMBL/GenBank/DDBJ databases">
        <authorList>
            <person name="De Canck E."/>
        </authorList>
    </citation>
    <scope>NUCLEOTIDE SEQUENCE [LARGE SCALE GENOMIC DNA]</scope>
    <source>
        <strain evidence="7 8">LMG 29739</strain>
    </source>
</reference>
<evidence type="ECO:0000256" key="4">
    <source>
        <dbReference type="ARBA" id="ARBA00022827"/>
    </source>
</evidence>
<dbReference type="InterPro" id="IPR006094">
    <property type="entry name" value="Oxid_FAD_bind_N"/>
</dbReference>
<gene>
    <name evidence="7" type="ORF">LMG29739_00050</name>
</gene>
<keyword evidence="4" id="KW-0274">FAD</keyword>
<comment type="cofactor">
    <cofactor evidence="1">
        <name>FAD</name>
        <dbReference type="ChEBI" id="CHEBI:57692"/>
    </cofactor>
</comment>
<evidence type="ECO:0000259" key="6">
    <source>
        <dbReference type="PROSITE" id="PS51387"/>
    </source>
</evidence>
<name>A0A6J5CXJ4_9BURK</name>
<dbReference type="PANTHER" id="PTHR42973:SF39">
    <property type="entry name" value="FAD-BINDING PCMH-TYPE DOMAIN-CONTAINING PROTEIN"/>
    <property type="match status" value="1"/>
</dbReference>
<comment type="similarity">
    <text evidence="2">Belongs to the oxygen-dependent FAD-linked oxidoreductase family.</text>
</comment>
<dbReference type="Pfam" id="PF01565">
    <property type="entry name" value="FAD_binding_4"/>
    <property type="match status" value="1"/>
</dbReference>
<dbReference type="Pfam" id="PF08031">
    <property type="entry name" value="BBE"/>
    <property type="match status" value="1"/>
</dbReference>
<dbReference type="EMBL" id="CADIKF010000001">
    <property type="protein sequence ID" value="CAB3745887.1"/>
    <property type="molecule type" value="Genomic_DNA"/>
</dbReference>
<proteinExistence type="inferred from homology"/>
<dbReference type="Gene3D" id="3.30.465.10">
    <property type="match status" value="2"/>
</dbReference>
<accession>A0A6J5CXJ4</accession>
<feature type="domain" description="FAD-binding PCMH-type" evidence="6">
    <location>
        <begin position="117"/>
        <end position="302"/>
    </location>
</feature>
<evidence type="ECO:0000256" key="1">
    <source>
        <dbReference type="ARBA" id="ARBA00001974"/>
    </source>
</evidence>
<evidence type="ECO:0000256" key="2">
    <source>
        <dbReference type="ARBA" id="ARBA00005466"/>
    </source>
</evidence>
<keyword evidence="5" id="KW-0560">Oxidoreductase</keyword>
<dbReference type="PROSITE" id="PS51387">
    <property type="entry name" value="FAD_PCMH"/>
    <property type="match status" value="1"/>
</dbReference>
<evidence type="ECO:0000313" key="8">
    <source>
        <dbReference type="Proteomes" id="UP000494329"/>
    </source>
</evidence>
<dbReference type="InterPro" id="IPR050416">
    <property type="entry name" value="FAD-linked_Oxidoreductase"/>
</dbReference>
<evidence type="ECO:0000313" key="7">
    <source>
        <dbReference type="EMBL" id="CAB3745887.1"/>
    </source>
</evidence>
<dbReference type="GO" id="GO:0016491">
    <property type="term" value="F:oxidoreductase activity"/>
    <property type="evidence" value="ECO:0007669"/>
    <property type="project" value="UniProtKB-KW"/>
</dbReference>